<comment type="catalytic activity">
    <reaction evidence="6 7">
        <text>(6R)-5,10-methylene-5,6,7,8-tetrahydrofolate + 3-methyl-2-oxobutanoate + H2O = 2-dehydropantoate + (6S)-5,6,7,8-tetrahydrofolate</text>
        <dbReference type="Rhea" id="RHEA:11824"/>
        <dbReference type="ChEBI" id="CHEBI:11561"/>
        <dbReference type="ChEBI" id="CHEBI:11851"/>
        <dbReference type="ChEBI" id="CHEBI:15377"/>
        <dbReference type="ChEBI" id="CHEBI:15636"/>
        <dbReference type="ChEBI" id="CHEBI:57453"/>
        <dbReference type="EC" id="2.1.2.11"/>
    </reaction>
</comment>
<dbReference type="InterPro" id="IPR040442">
    <property type="entry name" value="Pyrv_kinase-like_dom_sf"/>
</dbReference>
<dbReference type="HAMAP" id="MF_00156">
    <property type="entry name" value="PanB"/>
    <property type="match status" value="1"/>
</dbReference>
<comment type="pathway">
    <text evidence="1 7">Cofactor biosynthesis; (R)-pantothenate biosynthesis; (R)-pantoate from 3-methyl-2-oxobutanoate: step 1/2.</text>
</comment>
<dbReference type="Proteomes" id="UP001497383">
    <property type="component" value="Chromosome 3"/>
</dbReference>
<reference evidence="8 9" key="1">
    <citation type="submission" date="2024-03" db="EMBL/GenBank/DDBJ databases">
        <authorList>
            <person name="Brejova B."/>
        </authorList>
    </citation>
    <scope>NUCLEOTIDE SEQUENCE [LARGE SCALE GENOMIC DNA]</scope>
    <source>
        <strain evidence="8 9">CBS 14171</strain>
    </source>
</reference>
<dbReference type="GeneID" id="92208134"/>
<keyword evidence="7" id="KW-0566">Pantothenate biosynthesis</keyword>
<gene>
    <name evidence="8" type="ORF">LODBEIA_P29380</name>
</gene>
<dbReference type="SUPFAM" id="SSF51621">
    <property type="entry name" value="Phosphoenolpyruvate/pyruvate domain"/>
    <property type="match status" value="1"/>
</dbReference>
<proteinExistence type="inferred from homology"/>
<accession>A0ABP0ZKN6</accession>
<dbReference type="Gene3D" id="3.20.20.60">
    <property type="entry name" value="Phosphoenolpyruvate-binding domains"/>
    <property type="match status" value="1"/>
</dbReference>
<dbReference type="PANTHER" id="PTHR20881:SF0">
    <property type="entry name" value="3-METHYL-2-OXOBUTANOATE HYDROXYMETHYLTRANSFERASE"/>
    <property type="match status" value="1"/>
</dbReference>
<evidence type="ECO:0000313" key="8">
    <source>
        <dbReference type="EMBL" id="CAK9438714.1"/>
    </source>
</evidence>
<dbReference type="EMBL" id="OZ022407">
    <property type="protein sequence ID" value="CAK9438714.1"/>
    <property type="molecule type" value="Genomic_DNA"/>
</dbReference>
<name>A0ABP0ZKN6_9ASCO</name>
<dbReference type="RefSeq" id="XP_066829876.1">
    <property type="nucleotide sequence ID" value="XM_066972992.1"/>
</dbReference>
<keyword evidence="5 7" id="KW-0808">Transferase</keyword>
<dbReference type="PIRSF" id="PIRSF000388">
    <property type="entry name" value="Pantoate_hydroxy_MeTrfase"/>
    <property type="match status" value="1"/>
</dbReference>
<evidence type="ECO:0000256" key="2">
    <source>
        <dbReference type="ARBA" id="ARBA00008676"/>
    </source>
</evidence>
<dbReference type="NCBIfam" id="NF001452">
    <property type="entry name" value="PRK00311.1"/>
    <property type="match status" value="1"/>
</dbReference>
<protein>
    <recommendedName>
        <fullName evidence="4 7">3-methyl-2-oxobutanoate hydroxymethyltransferase</fullName>
        <ecNumber evidence="4 7">2.1.2.11</ecNumber>
    </recommendedName>
</protein>
<evidence type="ECO:0000256" key="5">
    <source>
        <dbReference type="ARBA" id="ARBA00022679"/>
    </source>
</evidence>
<keyword evidence="9" id="KW-1185">Reference proteome</keyword>
<dbReference type="Pfam" id="PF02548">
    <property type="entry name" value="Pantoate_transf"/>
    <property type="match status" value="1"/>
</dbReference>
<dbReference type="EC" id="2.1.2.11" evidence="4 7"/>
<organism evidence="8 9">
    <name type="scientific">Lodderomyces beijingensis</name>
    <dbReference type="NCBI Taxonomy" id="1775926"/>
    <lineage>
        <taxon>Eukaryota</taxon>
        <taxon>Fungi</taxon>
        <taxon>Dikarya</taxon>
        <taxon>Ascomycota</taxon>
        <taxon>Saccharomycotina</taxon>
        <taxon>Pichiomycetes</taxon>
        <taxon>Debaryomycetaceae</taxon>
        <taxon>Candida/Lodderomyces clade</taxon>
        <taxon>Lodderomyces</taxon>
    </lineage>
</organism>
<dbReference type="CDD" id="cd06557">
    <property type="entry name" value="KPHMT-like"/>
    <property type="match status" value="1"/>
</dbReference>
<comment type="function">
    <text evidence="7">Catalyzes the reversible reaction in which hydroxymethyl group from 5,10-methylenetetrahydrofolate is transferred onto alpha-ketoisovalerate to form ketopantoate.</text>
</comment>
<dbReference type="NCBIfam" id="TIGR00222">
    <property type="entry name" value="panB"/>
    <property type="match status" value="1"/>
</dbReference>
<evidence type="ECO:0000256" key="3">
    <source>
        <dbReference type="ARBA" id="ARBA00011881"/>
    </source>
</evidence>
<dbReference type="PANTHER" id="PTHR20881">
    <property type="entry name" value="3-METHYL-2-OXOBUTANOATE HYDROXYMETHYLTRANSFERASE"/>
    <property type="match status" value="1"/>
</dbReference>
<comment type="subunit">
    <text evidence="3">Homotetramer.</text>
</comment>
<dbReference type="InterPro" id="IPR015813">
    <property type="entry name" value="Pyrv/PenolPyrv_kinase-like_dom"/>
</dbReference>
<sequence length="304" mass="33214">MFLRSVRGFSVSATARSSYEHNVRNTVSHIHSLYREQTPISMVTAYDYMTSRMNDAAGVDITLVGDSLANTTLGYRDTNELSLEEMLFHVRSVRRGSARALLVADMPFGSFETSLEQATETSIKLVKAGVQAVKIEGGDDRILATIEKLLSVGIPVMGHLGLTPQRHNAMGGYRLQGASVESAEAILQAAHNLQDAGVFSMVLECIPTQLAKIITQSLDVPTIGIGAGHFTSGQVLVNADLLGMQSGPVPRFAHKYANFFDIGVQGLKEYTEQVKNRSFPTPDHGYKIKKDVLEKLKENISMKL</sequence>
<evidence type="ECO:0000256" key="1">
    <source>
        <dbReference type="ARBA" id="ARBA00005033"/>
    </source>
</evidence>
<evidence type="ECO:0000256" key="4">
    <source>
        <dbReference type="ARBA" id="ARBA00012618"/>
    </source>
</evidence>
<evidence type="ECO:0000256" key="6">
    <source>
        <dbReference type="ARBA" id="ARBA00049172"/>
    </source>
</evidence>
<evidence type="ECO:0000313" key="9">
    <source>
        <dbReference type="Proteomes" id="UP001497383"/>
    </source>
</evidence>
<dbReference type="InterPro" id="IPR003700">
    <property type="entry name" value="Pantoate_hydroxy_MeTrfase"/>
</dbReference>
<evidence type="ECO:0000256" key="7">
    <source>
        <dbReference type="RuleBase" id="RU362100"/>
    </source>
</evidence>
<comment type="similarity">
    <text evidence="2 7">Belongs to the PanB family.</text>
</comment>